<evidence type="ECO:0000259" key="5">
    <source>
        <dbReference type="Pfam" id="PF06725"/>
    </source>
</evidence>
<name>A0A4R2NQX7_9BACL</name>
<proteinExistence type="predicted"/>
<dbReference type="OrthoDB" id="9798935at2"/>
<feature type="signal peptide" evidence="3">
    <location>
        <begin position="1"/>
        <end position="30"/>
    </location>
</feature>
<dbReference type="InterPro" id="IPR036365">
    <property type="entry name" value="PGBD-like_sf"/>
</dbReference>
<reference evidence="6 7" key="1">
    <citation type="submission" date="2019-03" db="EMBL/GenBank/DDBJ databases">
        <title>Genomic Encyclopedia of Type Strains, Phase IV (KMG-IV): sequencing the most valuable type-strain genomes for metagenomic binning, comparative biology and taxonomic classification.</title>
        <authorList>
            <person name="Goeker M."/>
        </authorList>
    </citation>
    <scope>NUCLEOTIDE SEQUENCE [LARGE SCALE GENOMIC DNA]</scope>
    <source>
        <strain evidence="6 7">DSM 19377</strain>
    </source>
</reference>
<evidence type="ECO:0000256" key="2">
    <source>
        <dbReference type="SAM" id="MobiDB-lite"/>
    </source>
</evidence>
<dbReference type="GO" id="GO:0019867">
    <property type="term" value="C:outer membrane"/>
    <property type="evidence" value="ECO:0007669"/>
    <property type="project" value="InterPro"/>
</dbReference>
<evidence type="ECO:0000256" key="1">
    <source>
        <dbReference type="ARBA" id="ARBA00022729"/>
    </source>
</evidence>
<gene>
    <name evidence="6" type="ORF">EV207_12811</name>
</gene>
<feature type="region of interest" description="Disordered" evidence="2">
    <location>
        <begin position="181"/>
        <end position="208"/>
    </location>
</feature>
<dbReference type="Pfam" id="PF01471">
    <property type="entry name" value="PG_binding_1"/>
    <property type="match status" value="2"/>
</dbReference>
<accession>A0A4R2NQX7</accession>
<comment type="caution">
    <text evidence="6">The sequence shown here is derived from an EMBL/GenBank/DDBJ whole genome shotgun (WGS) entry which is preliminary data.</text>
</comment>
<dbReference type="PANTHER" id="PTHR39160">
    <property type="entry name" value="CELL WALL-BINDING PROTEIN YOCH"/>
    <property type="match status" value="1"/>
</dbReference>
<dbReference type="SUPFAM" id="SSF50685">
    <property type="entry name" value="Barwin-like endoglucanases"/>
    <property type="match status" value="1"/>
</dbReference>
<feature type="domain" description="3D" evidence="5">
    <location>
        <begin position="249"/>
        <end position="309"/>
    </location>
</feature>
<dbReference type="Pfam" id="PF06725">
    <property type="entry name" value="3D"/>
    <property type="match status" value="1"/>
</dbReference>
<evidence type="ECO:0000256" key="3">
    <source>
        <dbReference type="SAM" id="SignalP"/>
    </source>
</evidence>
<dbReference type="RefSeq" id="WP_132747192.1">
    <property type="nucleotide sequence ID" value="NZ_SLXK01000028.1"/>
</dbReference>
<dbReference type="InterPro" id="IPR036366">
    <property type="entry name" value="PGBDSf"/>
</dbReference>
<protein>
    <submittedName>
        <fullName evidence="6">3D (Asp-Asp-Asp) domain-containing protein</fullName>
    </submittedName>
</protein>
<dbReference type="InterPro" id="IPR036908">
    <property type="entry name" value="RlpA-like_sf"/>
</dbReference>
<feature type="domain" description="Peptidoglycan binding-like" evidence="4">
    <location>
        <begin position="118"/>
        <end position="171"/>
    </location>
</feature>
<dbReference type="PANTHER" id="PTHR39160:SF4">
    <property type="entry name" value="RESUSCITATION-PROMOTING FACTOR RPFB"/>
    <property type="match status" value="1"/>
</dbReference>
<organism evidence="6 7">
    <name type="scientific">Scopulibacillus darangshiensis</name>
    <dbReference type="NCBI Taxonomy" id="442528"/>
    <lineage>
        <taxon>Bacteria</taxon>
        <taxon>Bacillati</taxon>
        <taxon>Bacillota</taxon>
        <taxon>Bacilli</taxon>
        <taxon>Bacillales</taxon>
        <taxon>Sporolactobacillaceae</taxon>
        <taxon>Scopulibacillus</taxon>
    </lineage>
</organism>
<feature type="chain" id="PRO_5020737389" evidence="3">
    <location>
        <begin position="31"/>
        <end position="310"/>
    </location>
</feature>
<dbReference type="Gene3D" id="2.40.40.10">
    <property type="entry name" value="RlpA-like domain"/>
    <property type="match status" value="1"/>
</dbReference>
<dbReference type="InterPro" id="IPR051933">
    <property type="entry name" value="Resuscitation_pf_RpfB"/>
</dbReference>
<sequence>MATNNALMKKLAITATLTSSVLTIPTAASAHFSDSSLKKGMHDDEVKTLQYVLKEAGYYKLSKPSGYFGASTVKAVKQYQQDKQLKVDGVVGPKTKTSLNKDMENNWDLMRQGDKGHGVEGVQDDLKDLGYYKGNLDGIFGPLTRLSVLHFQKSNELKMDGIVGPKTYYALHDDPVAAEEAKATRKKSTEKRPVTTTNKKTTKKTVSRGKSSNTVKELFVSATGYTANCAGCSGITATGINLKNNPGAKVVAVDPDVIPLGTKLYVDGYGYAVAGDTGGAINGKRIDLFFPDRSDALQWGRRTVRVKVLD</sequence>
<evidence type="ECO:0000313" key="6">
    <source>
        <dbReference type="EMBL" id="TCP23788.1"/>
    </source>
</evidence>
<dbReference type="InterPro" id="IPR002477">
    <property type="entry name" value="Peptidoglycan-bd-like"/>
</dbReference>
<dbReference type="CDD" id="cd22786">
    <property type="entry name" value="DPBB_YuiC-like"/>
    <property type="match status" value="1"/>
</dbReference>
<evidence type="ECO:0000313" key="7">
    <source>
        <dbReference type="Proteomes" id="UP000295416"/>
    </source>
</evidence>
<dbReference type="Gene3D" id="1.10.101.10">
    <property type="entry name" value="PGBD-like superfamily/PGBD"/>
    <property type="match status" value="2"/>
</dbReference>
<dbReference type="EMBL" id="SLXK01000028">
    <property type="protein sequence ID" value="TCP23788.1"/>
    <property type="molecule type" value="Genomic_DNA"/>
</dbReference>
<feature type="domain" description="Peptidoglycan binding-like" evidence="4">
    <location>
        <begin position="43"/>
        <end position="98"/>
    </location>
</feature>
<keyword evidence="1 3" id="KW-0732">Signal</keyword>
<dbReference type="GO" id="GO:0004553">
    <property type="term" value="F:hydrolase activity, hydrolyzing O-glycosyl compounds"/>
    <property type="evidence" value="ECO:0007669"/>
    <property type="project" value="InterPro"/>
</dbReference>
<dbReference type="AlphaFoldDB" id="A0A4R2NQX7"/>
<dbReference type="GO" id="GO:0009254">
    <property type="term" value="P:peptidoglycan turnover"/>
    <property type="evidence" value="ECO:0007669"/>
    <property type="project" value="InterPro"/>
</dbReference>
<dbReference type="Proteomes" id="UP000295416">
    <property type="component" value="Unassembled WGS sequence"/>
</dbReference>
<dbReference type="SUPFAM" id="SSF47090">
    <property type="entry name" value="PGBD-like"/>
    <property type="match status" value="2"/>
</dbReference>
<evidence type="ECO:0000259" key="4">
    <source>
        <dbReference type="Pfam" id="PF01471"/>
    </source>
</evidence>
<dbReference type="InterPro" id="IPR010611">
    <property type="entry name" value="3D_dom"/>
</dbReference>
<keyword evidence="7" id="KW-1185">Reference proteome</keyword>